<evidence type="ECO:0000259" key="5">
    <source>
        <dbReference type="PROSITE" id="PS50893"/>
    </source>
</evidence>
<evidence type="ECO:0000256" key="3">
    <source>
        <dbReference type="ARBA" id="ARBA00022840"/>
    </source>
</evidence>
<evidence type="ECO:0000313" key="6">
    <source>
        <dbReference type="EMBL" id="QUF06232.1"/>
    </source>
</evidence>
<keyword evidence="3 6" id="KW-0067">ATP-binding</keyword>
<gene>
    <name evidence="6" type="ORF">KCV87_09335</name>
</gene>
<dbReference type="InterPro" id="IPR051782">
    <property type="entry name" value="ABC_Transporter_VariousFunc"/>
</dbReference>
<dbReference type="EMBL" id="CP073249">
    <property type="protein sequence ID" value="QUF06232.1"/>
    <property type="molecule type" value="Genomic_DNA"/>
</dbReference>
<organism evidence="6 7">
    <name type="scientific">Actinosynnema pretiosum subsp. pretiosum</name>
    <dbReference type="NCBI Taxonomy" id="103721"/>
    <lineage>
        <taxon>Bacteria</taxon>
        <taxon>Bacillati</taxon>
        <taxon>Actinomycetota</taxon>
        <taxon>Actinomycetes</taxon>
        <taxon>Pseudonocardiales</taxon>
        <taxon>Pseudonocardiaceae</taxon>
        <taxon>Actinosynnema</taxon>
    </lineage>
</organism>
<proteinExistence type="predicted"/>
<dbReference type="GO" id="GO:0005524">
    <property type="term" value="F:ATP binding"/>
    <property type="evidence" value="ECO:0007669"/>
    <property type="project" value="UniProtKB-KW"/>
</dbReference>
<dbReference type="Proteomes" id="UP000677152">
    <property type="component" value="Chromosome"/>
</dbReference>
<feature type="compositionally biased region" description="Gly residues" evidence="4">
    <location>
        <begin position="15"/>
        <end position="24"/>
    </location>
</feature>
<feature type="region of interest" description="Disordered" evidence="4">
    <location>
        <begin position="1"/>
        <end position="24"/>
    </location>
</feature>
<name>A0AA45LA91_9PSEU</name>
<reference evidence="6" key="1">
    <citation type="submission" date="2021-04" db="EMBL/GenBank/DDBJ databases">
        <title>Genomic sequence of Actinosynnema pretiosum subsp. pretiosum ATCC 31280 (C-14919).</title>
        <authorList>
            <person name="Bai L."/>
            <person name="Wang X."/>
            <person name="Xiao Y."/>
        </authorList>
    </citation>
    <scope>NUCLEOTIDE SEQUENCE</scope>
    <source>
        <strain evidence="6">ATCC 31280</strain>
    </source>
</reference>
<evidence type="ECO:0000256" key="4">
    <source>
        <dbReference type="SAM" id="MobiDB-lite"/>
    </source>
</evidence>
<evidence type="ECO:0000256" key="2">
    <source>
        <dbReference type="ARBA" id="ARBA00022741"/>
    </source>
</evidence>
<dbReference type="InterPro" id="IPR017871">
    <property type="entry name" value="ABC_transporter-like_CS"/>
</dbReference>
<evidence type="ECO:0000313" key="7">
    <source>
        <dbReference type="Proteomes" id="UP000677152"/>
    </source>
</evidence>
<sequence>MSGWGRGSVGRDSGGRGGAGPGGAGAGAVRLDGVGKRYGRGPWVLRGVDLDVAAGGLVVVAGGNGVGKSTLLRVAAGLVRPDEGRVARVGDVGYLPERFPPDVRFSARNYLRHLAAVRGVPGRWELVEALGFAGDPDGPMSALSKGNAQKVALAQALHARGLVVLDEPWSGLDARAGAALAGLVEAACADGVGVLVTDHTGRELAGARQVVLGGGRDRVVVVELDRAGAVFEQVEAADGVLVAERGGDAVRLEVEPGRSDEVLALALRLGCSVRGVRS</sequence>
<feature type="domain" description="ABC transporter" evidence="5">
    <location>
        <begin position="29"/>
        <end position="249"/>
    </location>
</feature>
<dbReference type="PANTHER" id="PTHR42939">
    <property type="entry name" value="ABC TRANSPORTER ATP-BINDING PROTEIN ALBC-RELATED"/>
    <property type="match status" value="1"/>
</dbReference>
<dbReference type="SUPFAM" id="SSF52540">
    <property type="entry name" value="P-loop containing nucleoside triphosphate hydrolases"/>
    <property type="match status" value="1"/>
</dbReference>
<protein>
    <submittedName>
        <fullName evidence="6">ATP-binding cassette domain-containing protein</fullName>
    </submittedName>
</protein>
<accession>A0AA45LA91</accession>
<dbReference type="InterPro" id="IPR003593">
    <property type="entry name" value="AAA+_ATPase"/>
</dbReference>
<dbReference type="SMART" id="SM00382">
    <property type="entry name" value="AAA"/>
    <property type="match status" value="1"/>
</dbReference>
<dbReference type="GO" id="GO:0016887">
    <property type="term" value="F:ATP hydrolysis activity"/>
    <property type="evidence" value="ECO:0007669"/>
    <property type="project" value="InterPro"/>
</dbReference>
<dbReference type="Pfam" id="PF00005">
    <property type="entry name" value="ABC_tran"/>
    <property type="match status" value="1"/>
</dbReference>
<dbReference type="InterPro" id="IPR003439">
    <property type="entry name" value="ABC_transporter-like_ATP-bd"/>
</dbReference>
<keyword evidence="2" id="KW-0547">Nucleotide-binding</keyword>
<dbReference type="AlphaFoldDB" id="A0AA45LA91"/>
<dbReference type="Gene3D" id="3.40.50.300">
    <property type="entry name" value="P-loop containing nucleotide triphosphate hydrolases"/>
    <property type="match status" value="1"/>
</dbReference>
<dbReference type="PROSITE" id="PS00211">
    <property type="entry name" value="ABC_TRANSPORTER_1"/>
    <property type="match status" value="1"/>
</dbReference>
<evidence type="ECO:0000256" key="1">
    <source>
        <dbReference type="ARBA" id="ARBA00022448"/>
    </source>
</evidence>
<dbReference type="PANTHER" id="PTHR42939:SF1">
    <property type="entry name" value="ABC TRANSPORTER ATP-BINDING PROTEIN ALBC-RELATED"/>
    <property type="match status" value="1"/>
</dbReference>
<keyword evidence="1" id="KW-0813">Transport</keyword>
<dbReference type="PROSITE" id="PS50893">
    <property type="entry name" value="ABC_TRANSPORTER_2"/>
    <property type="match status" value="1"/>
</dbReference>
<dbReference type="InterPro" id="IPR027417">
    <property type="entry name" value="P-loop_NTPase"/>
</dbReference>